<comment type="caution">
    <text evidence="5">The sequence shown here is derived from an EMBL/GenBank/DDBJ whole genome shotgun (WGS) entry which is preliminary data.</text>
</comment>
<evidence type="ECO:0000256" key="3">
    <source>
        <dbReference type="PROSITE-ProRule" id="PRU00221"/>
    </source>
</evidence>
<protein>
    <submittedName>
        <fullName evidence="5">WD repeat-containing protein VIP3-like</fullName>
    </submittedName>
</protein>
<dbReference type="PROSITE" id="PS50082">
    <property type="entry name" value="WD_REPEATS_2"/>
    <property type="match status" value="6"/>
</dbReference>
<evidence type="ECO:0000259" key="4">
    <source>
        <dbReference type="Pfam" id="PF12894"/>
    </source>
</evidence>
<dbReference type="EMBL" id="SMMG02000004">
    <property type="protein sequence ID" value="KAA3477157.1"/>
    <property type="molecule type" value="Genomic_DNA"/>
</dbReference>
<feature type="repeat" description="WD" evidence="3">
    <location>
        <begin position="60"/>
        <end position="101"/>
    </location>
</feature>
<dbReference type="PANTHER" id="PTHR44090">
    <property type="entry name" value="WD REPEAT-CONTAINING PROTEIN 61"/>
    <property type="match status" value="1"/>
</dbReference>
<dbReference type="OrthoDB" id="538223at2759"/>
<dbReference type="AlphaFoldDB" id="A0A5B6W7S5"/>
<feature type="repeat" description="WD" evidence="3">
    <location>
        <begin position="158"/>
        <end position="199"/>
    </location>
</feature>
<feature type="domain" description="Anaphase-promoting complex subunit 4-like WD40" evidence="4">
    <location>
        <begin position="160"/>
        <end position="207"/>
    </location>
</feature>
<dbReference type="Proteomes" id="UP000325315">
    <property type="component" value="Unassembled WGS sequence"/>
</dbReference>
<dbReference type="InterPro" id="IPR020472">
    <property type="entry name" value="WD40_PAC1"/>
</dbReference>
<dbReference type="InterPro" id="IPR015943">
    <property type="entry name" value="WD40/YVTN_repeat-like_dom_sf"/>
</dbReference>
<dbReference type="Pfam" id="PF00400">
    <property type="entry name" value="WD40"/>
    <property type="match status" value="5"/>
</dbReference>
<dbReference type="PROSITE" id="PS00678">
    <property type="entry name" value="WD_REPEATS_1"/>
    <property type="match status" value="1"/>
</dbReference>
<dbReference type="SUPFAM" id="SSF50978">
    <property type="entry name" value="WD40 repeat-like"/>
    <property type="match status" value="1"/>
</dbReference>
<dbReference type="InterPro" id="IPR051510">
    <property type="entry name" value="SKI8"/>
</dbReference>
<dbReference type="CDD" id="cd00200">
    <property type="entry name" value="WD40"/>
    <property type="match status" value="1"/>
</dbReference>
<evidence type="ECO:0000256" key="2">
    <source>
        <dbReference type="ARBA" id="ARBA00022737"/>
    </source>
</evidence>
<accession>A0A5B6W7S5</accession>
<dbReference type="InterPro" id="IPR024977">
    <property type="entry name" value="Apc4-like_WD40_dom"/>
</dbReference>
<keyword evidence="6" id="KW-1185">Reference proteome</keyword>
<feature type="repeat" description="WD" evidence="3">
    <location>
        <begin position="244"/>
        <end position="285"/>
    </location>
</feature>
<keyword evidence="2" id="KW-0677">Repeat</keyword>
<feature type="repeat" description="WD" evidence="3">
    <location>
        <begin position="200"/>
        <end position="234"/>
    </location>
</feature>
<feature type="repeat" description="WD" evidence="3">
    <location>
        <begin position="14"/>
        <end position="59"/>
    </location>
</feature>
<dbReference type="GO" id="GO:0016593">
    <property type="term" value="C:Cdc73/Paf1 complex"/>
    <property type="evidence" value="ECO:0007669"/>
    <property type="project" value="TreeGrafter"/>
</dbReference>
<reference evidence="6" key="1">
    <citation type="journal article" date="2019" name="Plant Biotechnol. J.">
        <title>Genome sequencing of the Australian wild diploid species Gossypium australe highlights disease resistance and delayed gland morphogenesis.</title>
        <authorList>
            <person name="Cai Y."/>
            <person name="Cai X."/>
            <person name="Wang Q."/>
            <person name="Wang P."/>
            <person name="Zhang Y."/>
            <person name="Cai C."/>
            <person name="Xu Y."/>
            <person name="Wang K."/>
            <person name="Zhou Z."/>
            <person name="Wang C."/>
            <person name="Geng S."/>
            <person name="Li B."/>
            <person name="Dong Q."/>
            <person name="Hou Y."/>
            <person name="Wang H."/>
            <person name="Ai P."/>
            <person name="Liu Z."/>
            <person name="Yi F."/>
            <person name="Sun M."/>
            <person name="An G."/>
            <person name="Cheng J."/>
            <person name="Zhang Y."/>
            <person name="Shi Q."/>
            <person name="Xie Y."/>
            <person name="Shi X."/>
            <person name="Chang Y."/>
            <person name="Huang F."/>
            <person name="Chen Y."/>
            <person name="Hong S."/>
            <person name="Mi L."/>
            <person name="Sun Q."/>
            <person name="Zhang L."/>
            <person name="Zhou B."/>
            <person name="Peng R."/>
            <person name="Zhang X."/>
            <person name="Liu F."/>
        </authorList>
    </citation>
    <scope>NUCLEOTIDE SEQUENCE [LARGE SCALE GENOMIC DNA]</scope>
    <source>
        <strain evidence="6">cv. PA1801</strain>
    </source>
</reference>
<dbReference type="Gene3D" id="2.130.10.10">
    <property type="entry name" value="YVTN repeat-like/Quinoprotein amine dehydrogenase"/>
    <property type="match status" value="1"/>
</dbReference>
<evidence type="ECO:0000313" key="5">
    <source>
        <dbReference type="EMBL" id="KAA3477157.1"/>
    </source>
</evidence>
<dbReference type="PROSITE" id="PS50294">
    <property type="entry name" value="WD_REPEATS_REGION"/>
    <property type="match status" value="3"/>
</dbReference>
<dbReference type="PANTHER" id="PTHR44090:SF1">
    <property type="entry name" value="SUPERKILLER COMPLEX PROTEIN 8"/>
    <property type="match status" value="1"/>
</dbReference>
<dbReference type="Pfam" id="PF12894">
    <property type="entry name" value="ANAPC4_WD40"/>
    <property type="match status" value="1"/>
</dbReference>
<proteinExistence type="predicted"/>
<organism evidence="5 6">
    <name type="scientific">Gossypium australe</name>
    <dbReference type="NCBI Taxonomy" id="47621"/>
    <lineage>
        <taxon>Eukaryota</taxon>
        <taxon>Viridiplantae</taxon>
        <taxon>Streptophyta</taxon>
        <taxon>Embryophyta</taxon>
        <taxon>Tracheophyta</taxon>
        <taxon>Spermatophyta</taxon>
        <taxon>Magnoliopsida</taxon>
        <taxon>eudicotyledons</taxon>
        <taxon>Gunneridae</taxon>
        <taxon>Pentapetalae</taxon>
        <taxon>rosids</taxon>
        <taxon>malvids</taxon>
        <taxon>Malvales</taxon>
        <taxon>Malvaceae</taxon>
        <taxon>Malvoideae</taxon>
        <taxon>Gossypium</taxon>
    </lineage>
</organism>
<name>A0A5B6W7S5_9ROSI</name>
<feature type="repeat" description="WD" evidence="3">
    <location>
        <begin position="286"/>
        <end position="321"/>
    </location>
</feature>
<dbReference type="InterPro" id="IPR001680">
    <property type="entry name" value="WD40_rpt"/>
</dbReference>
<dbReference type="PRINTS" id="PR00320">
    <property type="entry name" value="GPROTEINBRPT"/>
</dbReference>
<dbReference type="SMART" id="SM00320">
    <property type="entry name" value="WD40"/>
    <property type="match status" value="7"/>
</dbReference>
<gene>
    <name evidence="5" type="ORF">EPI10_011068</name>
</gene>
<evidence type="ECO:0000313" key="6">
    <source>
        <dbReference type="Proteomes" id="UP000325315"/>
    </source>
</evidence>
<dbReference type="InterPro" id="IPR036322">
    <property type="entry name" value="WD40_repeat_dom_sf"/>
</dbReference>
<keyword evidence="1 3" id="KW-0853">WD repeat</keyword>
<dbReference type="InterPro" id="IPR019775">
    <property type="entry name" value="WD40_repeat_CS"/>
</dbReference>
<sequence>MAKSMKLAGLKSVENAHDESVWTATWVPATNSRPPLLLTGSLDETVKLWRPDELELVRTNTGHCLGVVSVAAHPSGVIAASASLDSLVRVFDVDTNATIATLEAPPSEVWQMQFDPKGTTLAVAGGGSASIKLWDTATWRLVATLSVPRPEGPKPSDKSSSKKFVLSVAWSPDGRRLACGSIDGTISIFDVTHAKFLHHLEGHYMPVRSLVFSPEPDGRKLYSASDDGHVHVYDAEGKAIIGAMSGHSSWVLSVDVSPDGEAIATGSSDKTVRLWDFKMRAAIQTMSNHTDQVWAVAFRPGGGGRLASVSDDKSISLYHYS</sequence>
<evidence type="ECO:0000256" key="1">
    <source>
        <dbReference type="ARBA" id="ARBA00022574"/>
    </source>
</evidence>